<dbReference type="EMBL" id="MZMT01000050">
    <property type="protein sequence ID" value="PIO42705.1"/>
    <property type="molecule type" value="Genomic_DNA"/>
</dbReference>
<name>A0A2N9VT87_9HYPH</name>
<dbReference type="OrthoDB" id="7949440at2"/>
<organism evidence="1 2">
    <name type="scientific">Phyllobacterium zundukense</name>
    <dbReference type="NCBI Taxonomy" id="1867719"/>
    <lineage>
        <taxon>Bacteria</taxon>
        <taxon>Pseudomonadati</taxon>
        <taxon>Pseudomonadota</taxon>
        <taxon>Alphaproteobacteria</taxon>
        <taxon>Hyphomicrobiales</taxon>
        <taxon>Phyllobacteriaceae</taxon>
        <taxon>Phyllobacterium</taxon>
    </lineage>
</organism>
<proteinExistence type="predicted"/>
<dbReference type="KEGG" id="pht:BLM14_27250"/>
<accession>A0A2N9VT87</accession>
<keyword evidence="2" id="KW-1185">Reference proteome</keyword>
<dbReference type="Proteomes" id="UP000232163">
    <property type="component" value="Unassembled WGS sequence"/>
</dbReference>
<protein>
    <submittedName>
        <fullName evidence="1">Uncharacterized protein</fullName>
    </submittedName>
</protein>
<gene>
    <name evidence="1" type="ORF">B5P45_22310</name>
</gene>
<dbReference type="AlphaFoldDB" id="A0A2N9VT87"/>
<comment type="caution">
    <text evidence="1">The sequence shown here is derived from an EMBL/GenBank/DDBJ whole genome shotgun (WGS) entry which is preliminary data.</text>
</comment>
<sequence length="80" mass="8687">MVQPTQLIVVMAFFRADDGELVPAFDAAKFGSEEQALRIARHLAGKHVGVIAWSREAEPGMDGYGPPTVLFQSGDIPDME</sequence>
<evidence type="ECO:0000313" key="1">
    <source>
        <dbReference type="EMBL" id="PIO42705.1"/>
    </source>
</evidence>
<reference evidence="2" key="1">
    <citation type="journal article" date="2017" name="Int J Environ Stud">
        <title>Does the Miocene-Pliocene relict legume Oxytropis triphylla form nitrogen-fixing nodules with a combination of bacterial strains?</title>
        <authorList>
            <person name="Safronova V."/>
            <person name="Belimov A."/>
            <person name="Sazanova A."/>
            <person name="Kuznetsova I."/>
            <person name="Popova J."/>
            <person name="Andronov E."/>
            <person name="Verkhozina A."/>
            <person name="Tikhonovich I."/>
        </authorList>
    </citation>
    <scope>NUCLEOTIDE SEQUENCE [LARGE SCALE GENOMIC DNA]</scope>
    <source>
        <strain evidence="2">Tri-38</strain>
    </source>
</reference>
<dbReference type="RefSeq" id="WP_100003424.1">
    <property type="nucleotide sequence ID" value="NZ_CP017943.1"/>
</dbReference>
<evidence type="ECO:0000313" key="2">
    <source>
        <dbReference type="Proteomes" id="UP000232163"/>
    </source>
</evidence>